<evidence type="ECO:0000313" key="1">
    <source>
        <dbReference type="EMBL" id="KFM65989.1"/>
    </source>
</evidence>
<dbReference type="AlphaFoldDB" id="A0A087TLK0"/>
<reference evidence="1 2" key="1">
    <citation type="submission" date="2013-11" db="EMBL/GenBank/DDBJ databases">
        <title>Genome sequencing of Stegodyphus mimosarum.</title>
        <authorList>
            <person name="Bechsgaard J."/>
        </authorList>
    </citation>
    <scope>NUCLEOTIDE SEQUENCE [LARGE SCALE GENOMIC DNA]</scope>
</reference>
<keyword evidence="2" id="KW-1185">Reference proteome</keyword>
<proteinExistence type="predicted"/>
<name>A0A087TLK0_STEMI</name>
<sequence>MVCLKWTLCGIYVYSQLDRDGGKCFIASFLQQHATRAYGIFSSSPKCMHKLFIWKC</sequence>
<gene>
    <name evidence="1" type="ORF">X975_25146</name>
</gene>
<feature type="non-terminal residue" evidence="1">
    <location>
        <position position="56"/>
    </location>
</feature>
<accession>A0A087TLK0</accession>
<dbReference type="Proteomes" id="UP000054359">
    <property type="component" value="Unassembled WGS sequence"/>
</dbReference>
<protein>
    <submittedName>
        <fullName evidence="1">Uncharacterized protein</fullName>
    </submittedName>
</protein>
<dbReference type="EMBL" id="KK115773">
    <property type="protein sequence ID" value="KFM65989.1"/>
    <property type="molecule type" value="Genomic_DNA"/>
</dbReference>
<organism evidence="1 2">
    <name type="scientific">Stegodyphus mimosarum</name>
    <name type="common">African social velvet spider</name>
    <dbReference type="NCBI Taxonomy" id="407821"/>
    <lineage>
        <taxon>Eukaryota</taxon>
        <taxon>Metazoa</taxon>
        <taxon>Ecdysozoa</taxon>
        <taxon>Arthropoda</taxon>
        <taxon>Chelicerata</taxon>
        <taxon>Arachnida</taxon>
        <taxon>Araneae</taxon>
        <taxon>Araneomorphae</taxon>
        <taxon>Entelegynae</taxon>
        <taxon>Eresoidea</taxon>
        <taxon>Eresidae</taxon>
        <taxon>Stegodyphus</taxon>
    </lineage>
</organism>
<evidence type="ECO:0000313" key="2">
    <source>
        <dbReference type="Proteomes" id="UP000054359"/>
    </source>
</evidence>